<feature type="active site" description="Proton donor" evidence="11">
    <location>
        <position position="175"/>
    </location>
</feature>
<comment type="cofactor">
    <cofactor evidence="3">
        <name>Fe(2+)</name>
        <dbReference type="ChEBI" id="CHEBI:29033"/>
    </cofactor>
</comment>
<dbReference type="SUPFAM" id="SSF51366">
    <property type="entry name" value="Ribulose-phoshate binding barrel"/>
    <property type="match status" value="1"/>
</dbReference>
<dbReference type="GO" id="GO:0034700">
    <property type="term" value="F:allulose 6-phosphate 3-epimerase activity"/>
    <property type="evidence" value="ECO:0007669"/>
    <property type="project" value="UniProtKB-UniRule"/>
</dbReference>
<dbReference type="InterPro" id="IPR043677">
    <property type="entry name" value="AlluloseP_3_epimer_AlsE"/>
</dbReference>
<dbReference type="RefSeq" id="WP_021331525.1">
    <property type="nucleotide sequence ID" value="NZ_AUZJ01000069.1"/>
</dbReference>
<keyword evidence="9 11" id="KW-0413">Isomerase</keyword>
<dbReference type="EMBL" id="AUZJ01000069">
    <property type="protein sequence ID" value="ERF59447.1"/>
    <property type="molecule type" value="Genomic_DNA"/>
</dbReference>
<evidence type="ECO:0000256" key="9">
    <source>
        <dbReference type="ARBA" id="ARBA00023235"/>
    </source>
</evidence>
<feature type="active site" description="Proton acceptor" evidence="11">
    <location>
        <position position="34"/>
    </location>
</feature>
<dbReference type="STRING" id="1125725.HMPREF1325_1463"/>
<dbReference type="PROSITE" id="PS01086">
    <property type="entry name" value="RIBUL_P_3_EPIMER_2"/>
    <property type="match status" value="1"/>
</dbReference>
<dbReference type="InterPro" id="IPR013785">
    <property type="entry name" value="Aldolase_TIM"/>
</dbReference>
<evidence type="ECO:0000256" key="3">
    <source>
        <dbReference type="ARBA" id="ARBA00001954"/>
    </source>
</evidence>
<dbReference type="EMBL" id="AVQI01000009">
    <property type="protein sequence ID" value="ERK04874.1"/>
    <property type="molecule type" value="Genomic_DNA"/>
</dbReference>
<feature type="binding site" evidence="11">
    <location>
        <begin position="175"/>
        <end position="177"/>
    </location>
    <ligand>
        <name>substrate</name>
    </ligand>
</feature>
<organism evidence="12 14">
    <name type="scientific">Treponema socranskii subsp. socranskii VPI DR56BR1116 = ATCC 35536</name>
    <dbReference type="NCBI Taxonomy" id="1125725"/>
    <lineage>
        <taxon>Bacteria</taxon>
        <taxon>Pseudomonadati</taxon>
        <taxon>Spirochaetota</taxon>
        <taxon>Spirochaetia</taxon>
        <taxon>Spirochaetales</taxon>
        <taxon>Treponemataceae</taxon>
        <taxon>Treponema</taxon>
    </lineage>
</organism>
<comment type="catalytic activity">
    <reaction evidence="11">
        <text>D-allulose 6-phosphate = keto-D-fructose 6-phosphate</text>
        <dbReference type="Rhea" id="RHEA:28426"/>
        <dbReference type="ChEBI" id="CHEBI:57579"/>
        <dbReference type="ChEBI" id="CHEBI:61519"/>
    </reaction>
</comment>
<keyword evidence="10 11" id="KW-0119">Carbohydrate metabolism</keyword>
<dbReference type="HAMAP" id="MF_02226">
    <property type="entry name" value="AlluloseP_3_epimer"/>
    <property type="match status" value="1"/>
</dbReference>
<dbReference type="PANTHER" id="PTHR11749">
    <property type="entry name" value="RIBULOSE-5-PHOSPHATE-3-EPIMERASE"/>
    <property type="match status" value="1"/>
</dbReference>
<feature type="binding site" evidence="11">
    <location>
        <position position="34"/>
    </location>
    <ligand>
        <name>a divalent metal cation</name>
        <dbReference type="ChEBI" id="CHEBI:60240"/>
    </ligand>
</feature>
<name>U2N0A4_TRESO</name>
<comment type="cofactor">
    <cofactor evidence="2">
        <name>Zn(2+)</name>
        <dbReference type="ChEBI" id="CHEBI:29105"/>
    </cofactor>
</comment>
<comment type="subunit">
    <text evidence="4">Homodimer.</text>
</comment>
<dbReference type="FunFam" id="3.20.20.70:FF:000191">
    <property type="entry name" value="ribulose-phosphate 3-epimerase isoform X2"/>
    <property type="match status" value="1"/>
</dbReference>
<dbReference type="InterPro" id="IPR011060">
    <property type="entry name" value="RibuloseP-bd_barrel"/>
</dbReference>
<evidence type="ECO:0000256" key="2">
    <source>
        <dbReference type="ARBA" id="ARBA00001947"/>
    </source>
</evidence>
<keyword evidence="8" id="KW-0464">Manganese</keyword>
<comment type="cofactor">
    <cofactor evidence="1">
        <name>Mn(2+)</name>
        <dbReference type="ChEBI" id="CHEBI:29035"/>
    </cofactor>
</comment>
<comment type="pathway">
    <text evidence="11">Carbohydrate degradation; D-allose degradation.</text>
</comment>
<evidence type="ECO:0000313" key="12">
    <source>
        <dbReference type="EMBL" id="ERF59447.1"/>
    </source>
</evidence>
<dbReference type="PATRIC" id="fig|1125725.3.peg.2600"/>
<feature type="binding site" evidence="11">
    <location>
        <begin position="142"/>
        <end position="145"/>
    </location>
    <ligand>
        <name>substrate</name>
    </ligand>
</feature>
<evidence type="ECO:0000256" key="11">
    <source>
        <dbReference type="HAMAP-Rule" id="MF_02226"/>
    </source>
</evidence>
<reference evidence="14 15" key="1">
    <citation type="submission" date="2013-08" db="EMBL/GenBank/DDBJ databases">
        <authorList>
            <person name="Durkin A.S."/>
            <person name="Haft D.R."/>
            <person name="McCorrison J."/>
            <person name="Torralba M."/>
            <person name="Gillis M."/>
            <person name="Haft D.H."/>
            <person name="Methe B."/>
            <person name="Sutton G."/>
            <person name="Nelson K.E."/>
        </authorList>
    </citation>
    <scope>NUCLEOTIDE SEQUENCE [LARGE SCALE GENOMIC DNA]</scope>
    <source>
        <strain evidence="13 15">ATCC 35536</strain>
        <strain evidence="12 14">VPI DR56BR1116</strain>
    </source>
</reference>
<dbReference type="GO" id="GO:0006163">
    <property type="term" value="P:purine nucleotide metabolic process"/>
    <property type="evidence" value="ECO:0007669"/>
    <property type="project" value="UniProtKB-ARBA"/>
</dbReference>
<feature type="binding site" evidence="11">
    <location>
        <position position="65"/>
    </location>
    <ligand>
        <name>a divalent metal cation</name>
        <dbReference type="ChEBI" id="CHEBI:60240"/>
    </ligand>
</feature>
<evidence type="ECO:0000313" key="15">
    <source>
        <dbReference type="Proteomes" id="UP000016646"/>
    </source>
</evidence>
<accession>U2N0A4</accession>
<feature type="binding site" evidence="11">
    <location>
        <position position="175"/>
    </location>
    <ligand>
        <name>a divalent metal cation</name>
        <dbReference type="ChEBI" id="CHEBI:60240"/>
    </ligand>
</feature>
<dbReference type="OrthoDB" id="1645589at2"/>
<evidence type="ECO:0000256" key="1">
    <source>
        <dbReference type="ARBA" id="ARBA00001936"/>
    </source>
</evidence>
<keyword evidence="7" id="KW-0408">Iron</keyword>
<evidence type="ECO:0000313" key="13">
    <source>
        <dbReference type="EMBL" id="ERK04874.1"/>
    </source>
</evidence>
<gene>
    <name evidence="12" type="primary">alsE</name>
    <name evidence="13" type="ORF">HMPREF0860_0956</name>
    <name evidence="12" type="ORF">HMPREF1325_1463</name>
</gene>
<dbReference type="GO" id="GO:0046496">
    <property type="term" value="P:nicotinamide nucleotide metabolic process"/>
    <property type="evidence" value="ECO:0007669"/>
    <property type="project" value="UniProtKB-ARBA"/>
</dbReference>
<feature type="binding site" evidence="11">
    <location>
        <position position="65"/>
    </location>
    <ligand>
        <name>substrate</name>
    </ligand>
</feature>
<evidence type="ECO:0000256" key="8">
    <source>
        <dbReference type="ARBA" id="ARBA00023211"/>
    </source>
</evidence>
<comment type="similarity">
    <text evidence="11">Belongs to the ribulose-phosphate 3-epimerase family. AlsE subfamily.</text>
</comment>
<dbReference type="PROSITE" id="PS01085">
    <property type="entry name" value="RIBUL_P_3_EPIMER_1"/>
    <property type="match status" value="1"/>
</dbReference>
<dbReference type="GO" id="GO:1901135">
    <property type="term" value="P:carbohydrate derivative metabolic process"/>
    <property type="evidence" value="ECO:0007669"/>
    <property type="project" value="UniProtKB-ARBA"/>
</dbReference>
<dbReference type="NCBIfam" id="NF004076">
    <property type="entry name" value="PRK05581.1-4"/>
    <property type="match status" value="1"/>
</dbReference>
<dbReference type="GO" id="GO:0019316">
    <property type="term" value="P:D-allose catabolic process"/>
    <property type="evidence" value="ECO:0007669"/>
    <property type="project" value="UniProtKB-UniRule"/>
</dbReference>
<comment type="function">
    <text evidence="11">Catalyzes the reversible epimerization of D-allulose 6-phosphate to D-fructose 6-phosphate. Can also catalyze with lower efficiency the reversible epimerization of D-ribulose 5-phosphate to D-xylulose 5-phosphate.</text>
</comment>
<dbReference type="AlphaFoldDB" id="U2N0A4"/>
<dbReference type="Gene3D" id="3.20.20.70">
    <property type="entry name" value="Aldolase class I"/>
    <property type="match status" value="1"/>
</dbReference>
<dbReference type="Proteomes" id="UP000016412">
    <property type="component" value="Unassembled WGS sequence"/>
</dbReference>
<protein>
    <recommendedName>
        <fullName evidence="11">Putative D-allulose-6-phosphate 3-epimerase</fullName>
        <ecNumber evidence="11">5.1.3.-</ecNumber>
    </recommendedName>
</protein>
<dbReference type="InterPro" id="IPR000056">
    <property type="entry name" value="Ribul_P_3_epim-like"/>
</dbReference>
<dbReference type="Pfam" id="PF00834">
    <property type="entry name" value="Ribul_P_3_epim"/>
    <property type="match status" value="1"/>
</dbReference>
<evidence type="ECO:0000256" key="6">
    <source>
        <dbReference type="ARBA" id="ARBA00022833"/>
    </source>
</evidence>
<feature type="binding site" evidence="11">
    <location>
        <position position="32"/>
    </location>
    <ligand>
        <name>a divalent metal cation</name>
        <dbReference type="ChEBI" id="CHEBI:60240"/>
    </ligand>
</feature>
<dbReference type="Proteomes" id="UP000016646">
    <property type="component" value="Unassembled WGS sequence"/>
</dbReference>
<evidence type="ECO:0000256" key="4">
    <source>
        <dbReference type="ARBA" id="ARBA00011738"/>
    </source>
</evidence>
<evidence type="ECO:0000256" key="7">
    <source>
        <dbReference type="ARBA" id="ARBA00023004"/>
    </source>
</evidence>
<dbReference type="CDD" id="cd00429">
    <property type="entry name" value="RPE"/>
    <property type="match status" value="1"/>
</dbReference>
<comment type="cofactor">
    <cofactor evidence="11">
        <name>a divalent metal cation</name>
        <dbReference type="ChEBI" id="CHEBI:60240"/>
    </cofactor>
</comment>
<dbReference type="GO" id="GO:0046872">
    <property type="term" value="F:metal ion binding"/>
    <property type="evidence" value="ECO:0007669"/>
    <property type="project" value="UniProtKB-UniRule"/>
</dbReference>
<keyword evidence="5 11" id="KW-0479">Metal-binding</keyword>
<dbReference type="eggNOG" id="COG0036">
    <property type="taxonomic scope" value="Bacteria"/>
</dbReference>
<dbReference type="NCBIfam" id="NF007266">
    <property type="entry name" value="PRK09722.1"/>
    <property type="match status" value="1"/>
</dbReference>
<evidence type="ECO:0000313" key="14">
    <source>
        <dbReference type="Proteomes" id="UP000016412"/>
    </source>
</evidence>
<comment type="caution">
    <text evidence="12">The sequence shown here is derived from an EMBL/GenBank/DDBJ whole genome shotgun (WGS) entry which is preliminary data.</text>
</comment>
<proteinExistence type="inferred from homology"/>
<keyword evidence="15" id="KW-1185">Reference proteome</keyword>
<sequence length="227" mass="25063">MKVLFNPSLMCMNLMELKAQLEIINEKADLVHVDIMDGHYVKNITLSPFFVESIRAACKLPIDCHLMVTNPEDFVAALAKAGADYIVPHAETINAQAFRIIDMIHSHKCKAGVAINPATPVSVLLPYIHRLDKITVMSVDPGFAGQPFIPEVLPKITELKNLKAEKGYSYLIEVDGSCNAKTFKRLYDAGAEVYIVGSSGLFNNDPDLAKAWDIMTDAFYKETGCKA</sequence>
<dbReference type="GO" id="GO:0006091">
    <property type="term" value="P:generation of precursor metabolites and energy"/>
    <property type="evidence" value="ECO:0007669"/>
    <property type="project" value="UniProtKB-ARBA"/>
</dbReference>
<evidence type="ECO:0000256" key="10">
    <source>
        <dbReference type="ARBA" id="ARBA00023277"/>
    </source>
</evidence>
<keyword evidence="6" id="KW-0862">Zinc</keyword>
<dbReference type="EC" id="5.1.3.-" evidence="11"/>
<evidence type="ECO:0000256" key="5">
    <source>
        <dbReference type="ARBA" id="ARBA00022723"/>
    </source>
</evidence>
<dbReference type="UniPathway" id="UPA00361"/>
<feature type="binding site" evidence="11">
    <location>
        <begin position="197"/>
        <end position="199"/>
    </location>
    <ligand>
        <name>substrate</name>
    </ligand>
</feature>